<comment type="caution">
    <text evidence="2">The sequence shown here is derived from an EMBL/GenBank/DDBJ whole genome shotgun (WGS) entry which is preliminary data.</text>
</comment>
<dbReference type="GO" id="GO:0004519">
    <property type="term" value="F:endonuclease activity"/>
    <property type="evidence" value="ECO:0007669"/>
    <property type="project" value="UniProtKB-KW"/>
</dbReference>
<organism evidence="2 3">
    <name type="scientific">Kangiella japonica</name>
    <dbReference type="NCBI Taxonomy" id="647384"/>
    <lineage>
        <taxon>Bacteria</taxon>
        <taxon>Pseudomonadati</taxon>
        <taxon>Pseudomonadota</taxon>
        <taxon>Gammaproteobacteria</taxon>
        <taxon>Kangiellales</taxon>
        <taxon>Kangiellaceae</taxon>
        <taxon>Kangiella</taxon>
    </lineage>
</organism>
<dbReference type="RefSeq" id="WP_343989095.1">
    <property type="nucleotide sequence ID" value="NZ_BAAAFM010000003.1"/>
</dbReference>
<dbReference type="SUPFAM" id="SSF52980">
    <property type="entry name" value="Restriction endonuclease-like"/>
    <property type="match status" value="1"/>
</dbReference>
<dbReference type="EMBL" id="BAAAFM010000003">
    <property type="protein sequence ID" value="GAA0209766.1"/>
    <property type="molecule type" value="Genomic_DNA"/>
</dbReference>
<feature type="domain" description="Type II restriction endonuclease EcoO109IR" evidence="1">
    <location>
        <begin position="10"/>
        <end position="201"/>
    </location>
</feature>
<keyword evidence="3" id="KW-1185">Reference proteome</keyword>
<sequence length="256" mass="29423">MINQIALDNEVKRLLDILYEKRFEKLNEIKLSRLLKKNPYLFRSVGIINCSDLIDAQLDAFLSSSDETIFGNDFFEPLALWTATNAEFQDPRIVTVGSASGTDLSIETSDSYLAIAVKSGTNIFNSQSTKGQSTEFLELQSRLRKLKKEIRTIIGYGYGRNKASKKSTKEKYAGQAFWYLLSGEEDFYLRISDSIGKSAIEHRQEYLESYNKTKNRLLKHLMVNFVEDNGELNWHKIVEYNSSIEKPEKIKESNEE</sequence>
<protein>
    <submittedName>
        <fullName evidence="2">PmeII family type II restriction endonuclease</fullName>
    </submittedName>
</protein>
<proteinExistence type="predicted"/>
<dbReference type="CDD" id="cd22345">
    <property type="entry name" value="PDDEXK_nuclease"/>
    <property type="match status" value="1"/>
</dbReference>
<keyword evidence="2" id="KW-0255">Endonuclease</keyword>
<evidence type="ECO:0000313" key="2">
    <source>
        <dbReference type="EMBL" id="GAA0209766.1"/>
    </source>
</evidence>
<keyword evidence="2" id="KW-0378">Hydrolase</keyword>
<accession>A0ABN0T239</accession>
<evidence type="ECO:0000259" key="1">
    <source>
        <dbReference type="Pfam" id="PF14511"/>
    </source>
</evidence>
<dbReference type="InterPro" id="IPR011335">
    <property type="entry name" value="Restrct_endonuc-II-like"/>
</dbReference>
<keyword evidence="2" id="KW-0540">Nuclease</keyword>
<dbReference type="InterPro" id="IPR032793">
    <property type="entry name" value="RE_EcoO109IR"/>
</dbReference>
<dbReference type="Proteomes" id="UP001501221">
    <property type="component" value="Unassembled WGS sequence"/>
</dbReference>
<name>A0ABN0T239_9GAMM</name>
<reference evidence="2 3" key="1">
    <citation type="journal article" date="2019" name="Int. J. Syst. Evol. Microbiol.">
        <title>The Global Catalogue of Microorganisms (GCM) 10K type strain sequencing project: providing services to taxonomists for standard genome sequencing and annotation.</title>
        <authorList>
            <consortium name="The Broad Institute Genomics Platform"/>
            <consortium name="The Broad Institute Genome Sequencing Center for Infectious Disease"/>
            <person name="Wu L."/>
            <person name="Ma J."/>
        </authorList>
    </citation>
    <scope>NUCLEOTIDE SEQUENCE [LARGE SCALE GENOMIC DNA]</scope>
    <source>
        <strain evidence="2 3">JCM 16211</strain>
    </source>
</reference>
<gene>
    <name evidence="2" type="ORF">GCM10009123_16470</name>
</gene>
<dbReference type="Pfam" id="PF14511">
    <property type="entry name" value="RE_EcoO109I"/>
    <property type="match status" value="1"/>
</dbReference>
<evidence type="ECO:0000313" key="3">
    <source>
        <dbReference type="Proteomes" id="UP001501221"/>
    </source>
</evidence>